<reference evidence="1 2" key="1">
    <citation type="submission" date="2020-03" db="EMBL/GenBank/DDBJ databases">
        <title>Genome Sequence of industrial isolate, B5A.</title>
        <authorList>
            <person name="Sharma S."/>
            <person name="Patil P.B."/>
            <person name="Korpole S."/>
        </authorList>
    </citation>
    <scope>NUCLEOTIDE SEQUENCE [LARGE SCALE GENOMIC DNA]</scope>
    <source>
        <strain evidence="1 2">PI-S10-B5A</strain>
    </source>
</reference>
<sequence length="59" mass="6491">MKTGYVELSPDAIQERLMQAEEMSQIWDKSPEAVQMYLKGCMATAAALAGQQCEPRKAG</sequence>
<accession>A0ABX1W0R7</accession>
<dbReference type="Proteomes" id="UP000539052">
    <property type="component" value="Unassembled WGS sequence"/>
</dbReference>
<keyword evidence="2" id="KW-1185">Reference proteome</keyword>
<organism evidence="1 2">
    <name type="scientific">Lacrimispora defluvii</name>
    <dbReference type="NCBI Taxonomy" id="2719233"/>
    <lineage>
        <taxon>Bacteria</taxon>
        <taxon>Bacillati</taxon>
        <taxon>Bacillota</taxon>
        <taxon>Clostridia</taxon>
        <taxon>Lachnospirales</taxon>
        <taxon>Lachnospiraceae</taxon>
        <taxon>Lacrimispora</taxon>
    </lineage>
</organism>
<name>A0ABX1W0R7_9FIRM</name>
<protein>
    <submittedName>
        <fullName evidence="1">Uncharacterized protein</fullName>
    </submittedName>
</protein>
<evidence type="ECO:0000313" key="1">
    <source>
        <dbReference type="EMBL" id="NNJ32672.1"/>
    </source>
</evidence>
<comment type="caution">
    <text evidence="1">The sequence shown here is derived from an EMBL/GenBank/DDBJ whole genome shotgun (WGS) entry which is preliminary data.</text>
</comment>
<evidence type="ECO:0000313" key="2">
    <source>
        <dbReference type="Proteomes" id="UP000539052"/>
    </source>
</evidence>
<dbReference type="RefSeq" id="WP_170823728.1">
    <property type="nucleotide sequence ID" value="NZ_JAAOXG010000061.1"/>
</dbReference>
<proteinExistence type="predicted"/>
<dbReference type="EMBL" id="JAAOXG010000061">
    <property type="protein sequence ID" value="NNJ32672.1"/>
    <property type="molecule type" value="Genomic_DNA"/>
</dbReference>
<gene>
    <name evidence="1" type="ORF">G9470_23190</name>
</gene>